<feature type="domain" description="Tyrosine specific protein phosphatases" evidence="9">
    <location>
        <begin position="202"/>
        <end position="281"/>
    </location>
</feature>
<dbReference type="InterPro" id="IPR016130">
    <property type="entry name" value="Tyr_Pase_AS"/>
</dbReference>
<dbReference type="STRING" id="225164.V3ZZG9"/>
<gene>
    <name evidence="10" type="ORF">LOTGIDRAFT_218669</name>
</gene>
<keyword evidence="11" id="KW-1185">Reference proteome</keyword>
<evidence type="ECO:0000256" key="4">
    <source>
        <dbReference type="ARBA" id="ARBA00022553"/>
    </source>
</evidence>
<dbReference type="Gene3D" id="3.90.190.10">
    <property type="entry name" value="Protein tyrosine phosphatase superfamily"/>
    <property type="match status" value="1"/>
</dbReference>
<feature type="domain" description="Tyrosine-protein phosphatase" evidence="8">
    <location>
        <begin position="17"/>
        <end position="290"/>
    </location>
</feature>
<evidence type="ECO:0000256" key="2">
    <source>
        <dbReference type="ARBA" id="ARBA00009701"/>
    </source>
</evidence>
<dbReference type="InterPro" id="IPR000387">
    <property type="entry name" value="Tyr_Pase_dom"/>
</dbReference>
<dbReference type="PROSITE" id="PS00383">
    <property type="entry name" value="TYR_PHOSPHATASE_1"/>
    <property type="match status" value="1"/>
</dbReference>
<dbReference type="SMART" id="SM00404">
    <property type="entry name" value="PTPc_motif"/>
    <property type="match status" value="1"/>
</dbReference>
<protein>
    <recommendedName>
        <fullName evidence="3">protein-tyrosine-phosphatase</fullName>
        <ecNumber evidence="3">3.1.3.48</ecNumber>
    </recommendedName>
</protein>
<keyword evidence="5" id="KW-0378">Hydrolase</keyword>
<accession>V3ZZG9</accession>
<dbReference type="CDD" id="cd14545">
    <property type="entry name" value="PTPc-N1_2"/>
    <property type="match status" value="1"/>
</dbReference>
<evidence type="ECO:0000256" key="1">
    <source>
        <dbReference type="ARBA" id="ARBA00004308"/>
    </source>
</evidence>
<dbReference type="PANTHER" id="PTHR46047:SF3">
    <property type="entry name" value="TYROSINE-PROTEIN PHOSPHATASE NON-RECEPTOR TYPE 61F"/>
    <property type="match status" value="1"/>
</dbReference>
<dbReference type="GeneID" id="20246799"/>
<dbReference type="EMBL" id="KB202544">
    <property type="protein sequence ID" value="ESO89817.1"/>
    <property type="molecule type" value="Genomic_DNA"/>
</dbReference>
<name>V3ZZG9_LOTGI</name>
<dbReference type="Pfam" id="PF00102">
    <property type="entry name" value="Y_phosphatase"/>
    <property type="match status" value="1"/>
</dbReference>
<dbReference type="GO" id="GO:0005737">
    <property type="term" value="C:cytoplasm"/>
    <property type="evidence" value="ECO:0007669"/>
    <property type="project" value="TreeGrafter"/>
</dbReference>
<dbReference type="AlphaFoldDB" id="V3ZZG9"/>
<dbReference type="GO" id="GO:0012505">
    <property type="term" value="C:endomembrane system"/>
    <property type="evidence" value="ECO:0007669"/>
    <property type="project" value="UniProtKB-SubCell"/>
</dbReference>
<dbReference type="OrthoDB" id="9450131at2759"/>
<dbReference type="OMA" id="QFCWKTI"/>
<keyword evidence="4" id="KW-0597">Phosphoprotein</keyword>
<comment type="similarity">
    <text evidence="2">Belongs to the protein-tyrosine phosphatase family. Non-receptor class 1 subfamily.</text>
</comment>
<keyword evidence="7" id="KW-0472">Membrane</keyword>
<dbReference type="KEGG" id="lgi:LOTGIDRAFT_218669"/>
<evidence type="ECO:0000259" key="9">
    <source>
        <dbReference type="PROSITE" id="PS50056"/>
    </source>
</evidence>
<dbReference type="GO" id="GO:0019901">
    <property type="term" value="F:protein kinase binding"/>
    <property type="evidence" value="ECO:0007669"/>
    <property type="project" value="TreeGrafter"/>
</dbReference>
<dbReference type="InterPro" id="IPR029021">
    <property type="entry name" value="Prot-tyrosine_phosphatase-like"/>
</dbReference>
<evidence type="ECO:0000313" key="10">
    <source>
        <dbReference type="EMBL" id="ESO89817.1"/>
    </source>
</evidence>
<dbReference type="HOGENOM" id="CLU_001645_9_1_1"/>
<evidence type="ECO:0000256" key="3">
    <source>
        <dbReference type="ARBA" id="ARBA00013064"/>
    </source>
</evidence>
<evidence type="ECO:0000256" key="7">
    <source>
        <dbReference type="ARBA" id="ARBA00023136"/>
    </source>
</evidence>
<organism evidence="10 11">
    <name type="scientific">Lottia gigantea</name>
    <name type="common">Giant owl limpet</name>
    <dbReference type="NCBI Taxonomy" id="225164"/>
    <lineage>
        <taxon>Eukaryota</taxon>
        <taxon>Metazoa</taxon>
        <taxon>Spiralia</taxon>
        <taxon>Lophotrochozoa</taxon>
        <taxon>Mollusca</taxon>
        <taxon>Gastropoda</taxon>
        <taxon>Patellogastropoda</taxon>
        <taxon>Lottioidea</taxon>
        <taxon>Lottiidae</taxon>
        <taxon>Lottia</taxon>
    </lineage>
</organism>
<keyword evidence="6" id="KW-0904">Protein phosphatase</keyword>
<evidence type="ECO:0000256" key="5">
    <source>
        <dbReference type="ARBA" id="ARBA00022801"/>
    </source>
</evidence>
<sequence>MSSLIEKELLENDRAKIWNEFYQRMKNEASLQTLDNEKYNVTAARKPENRNKNRYRDVSPYDHSRIVIEKGEDDYINASLVQVPEANRRYILAQGPLEHTAGNFWQAVWEQESKAVIMLNRVIEKGTLKCHQYWPLGVDQHHEDEMLFEDVELKVTLLEEEDYDNYTKRVLGLEDMETGDKREILHFHYTTWPDFGVPSSPTAFLNFLMSVRETGCLETDYGPAFIHCSAGIGRSGTFCLVDSCLVQIERERNMKCVDIRSMLIGMRSYRMGLIQTPDQLRFSYLAVIEGGQRLLDLSDANSNVKQVLDNEVSVNLFEM</sequence>
<evidence type="ECO:0000256" key="6">
    <source>
        <dbReference type="ARBA" id="ARBA00022912"/>
    </source>
</evidence>
<dbReference type="GO" id="GO:0070373">
    <property type="term" value="P:negative regulation of ERK1 and ERK2 cascade"/>
    <property type="evidence" value="ECO:0007669"/>
    <property type="project" value="TreeGrafter"/>
</dbReference>
<dbReference type="InterPro" id="IPR003595">
    <property type="entry name" value="Tyr_Pase_cat"/>
</dbReference>
<dbReference type="InterPro" id="IPR051985">
    <property type="entry name" value="NR_tyrosine_phosphatase"/>
</dbReference>
<dbReference type="PROSITE" id="PS50056">
    <property type="entry name" value="TYR_PHOSPHATASE_2"/>
    <property type="match status" value="1"/>
</dbReference>
<dbReference type="CTD" id="20246799"/>
<evidence type="ECO:0000313" key="11">
    <source>
        <dbReference type="Proteomes" id="UP000030746"/>
    </source>
</evidence>
<comment type="subcellular location">
    <subcellularLocation>
        <location evidence="1">Endomembrane system</location>
    </subcellularLocation>
</comment>
<dbReference type="InterPro" id="IPR000242">
    <property type="entry name" value="PTP_cat"/>
</dbReference>
<evidence type="ECO:0000259" key="8">
    <source>
        <dbReference type="PROSITE" id="PS50055"/>
    </source>
</evidence>
<dbReference type="GO" id="GO:0005634">
    <property type="term" value="C:nucleus"/>
    <property type="evidence" value="ECO:0007669"/>
    <property type="project" value="TreeGrafter"/>
</dbReference>
<dbReference type="PANTHER" id="PTHR46047">
    <property type="entry name" value="TYROSINE-PROTEIN PHOSPHATASE NON-RECEPTOR TYPE 61F"/>
    <property type="match status" value="1"/>
</dbReference>
<dbReference type="PROSITE" id="PS50055">
    <property type="entry name" value="TYR_PHOSPHATASE_PTP"/>
    <property type="match status" value="1"/>
</dbReference>
<dbReference type="RefSeq" id="XP_009059601.1">
    <property type="nucleotide sequence ID" value="XM_009061353.1"/>
</dbReference>
<dbReference type="Proteomes" id="UP000030746">
    <property type="component" value="Unassembled WGS sequence"/>
</dbReference>
<dbReference type="PRINTS" id="PR00700">
    <property type="entry name" value="PRTYPHPHTASE"/>
</dbReference>
<reference evidence="10 11" key="1">
    <citation type="journal article" date="2013" name="Nature">
        <title>Insights into bilaterian evolution from three spiralian genomes.</title>
        <authorList>
            <person name="Simakov O."/>
            <person name="Marletaz F."/>
            <person name="Cho S.J."/>
            <person name="Edsinger-Gonzales E."/>
            <person name="Havlak P."/>
            <person name="Hellsten U."/>
            <person name="Kuo D.H."/>
            <person name="Larsson T."/>
            <person name="Lv J."/>
            <person name="Arendt D."/>
            <person name="Savage R."/>
            <person name="Osoegawa K."/>
            <person name="de Jong P."/>
            <person name="Grimwood J."/>
            <person name="Chapman J.A."/>
            <person name="Shapiro H."/>
            <person name="Aerts A."/>
            <person name="Otillar R.P."/>
            <person name="Terry A.Y."/>
            <person name="Boore J.L."/>
            <person name="Grigoriev I.V."/>
            <person name="Lindberg D.R."/>
            <person name="Seaver E.C."/>
            <person name="Weisblat D.A."/>
            <person name="Putnam N.H."/>
            <person name="Rokhsar D.S."/>
        </authorList>
    </citation>
    <scope>NUCLEOTIDE SEQUENCE [LARGE SCALE GENOMIC DNA]</scope>
</reference>
<dbReference type="GO" id="GO:0004726">
    <property type="term" value="F:non-membrane spanning protein tyrosine phosphatase activity"/>
    <property type="evidence" value="ECO:0007669"/>
    <property type="project" value="TreeGrafter"/>
</dbReference>
<dbReference type="SUPFAM" id="SSF52799">
    <property type="entry name" value="(Phosphotyrosine protein) phosphatases II"/>
    <property type="match status" value="1"/>
</dbReference>
<dbReference type="SMART" id="SM00194">
    <property type="entry name" value="PTPc"/>
    <property type="match status" value="1"/>
</dbReference>
<proteinExistence type="inferred from homology"/>
<dbReference type="EC" id="3.1.3.48" evidence="3"/>
<dbReference type="GO" id="GO:0046426">
    <property type="term" value="P:negative regulation of receptor signaling pathway via JAK-STAT"/>
    <property type="evidence" value="ECO:0007669"/>
    <property type="project" value="TreeGrafter"/>
</dbReference>